<organism evidence="1 2">
    <name type="scientific">Nocardiopsis suaedae</name>
    <dbReference type="NCBI Taxonomy" id="3018444"/>
    <lineage>
        <taxon>Bacteria</taxon>
        <taxon>Bacillati</taxon>
        <taxon>Actinomycetota</taxon>
        <taxon>Actinomycetes</taxon>
        <taxon>Streptosporangiales</taxon>
        <taxon>Nocardiopsidaceae</taxon>
        <taxon>Nocardiopsis</taxon>
    </lineage>
</organism>
<sequence>MHGHADTFRSLHRPGEPFVLPNAWDHASAAALARAGFPAIGTTSLGVASAAGKPDAAGDTRDETLALARGLARLDVPVTVDIESGFGGRPDEVGALAAELASFGIAGVNLEDGRGGALAGIEEQCALLRAVKDAAPSLFLNARTDTWWLSEPPGEQERVDAAFERARAYRDAGADGIFVPGLTDEATIARLARAVPLPLNVLAPRDPSALGGLARAGAARVSTGSLLFRAAVHSAVETARAAASGKGAHPQAPGYSEVGSLADAFLRGL</sequence>
<keyword evidence="2" id="KW-1185">Reference proteome</keyword>
<dbReference type="EMBL" id="JAQFWP010000055">
    <property type="protein sequence ID" value="MDA2807446.1"/>
    <property type="molecule type" value="Genomic_DNA"/>
</dbReference>
<keyword evidence="1" id="KW-0456">Lyase</keyword>
<dbReference type="InterPro" id="IPR039556">
    <property type="entry name" value="ICL/PEPM"/>
</dbReference>
<gene>
    <name evidence="1" type="ORF">O4U47_23260</name>
</gene>
<dbReference type="RefSeq" id="WP_270680075.1">
    <property type="nucleotide sequence ID" value="NZ_JAQFWP010000055.1"/>
</dbReference>
<proteinExistence type="predicted"/>
<dbReference type="Proteomes" id="UP001165685">
    <property type="component" value="Unassembled WGS sequence"/>
</dbReference>
<dbReference type="InterPro" id="IPR040442">
    <property type="entry name" value="Pyrv_kinase-like_dom_sf"/>
</dbReference>
<evidence type="ECO:0000313" key="2">
    <source>
        <dbReference type="Proteomes" id="UP001165685"/>
    </source>
</evidence>
<dbReference type="Pfam" id="PF13714">
    <property type="entry name" value="PEP_mutase"/>
    <property type="match status" value="1"/>
</dbReference>
<comment type="caution">
    <text evidence="1">The sequence shown here is derived from an EMBL/GenBank/DDBJ whole genome shotgun (WGS) entry which is preliminary data.</text>
</comment>
<dbReference type="GO" id="GO:0016829">
    <property type="term" value="F:lyase activity"/>
    <property type="evidence" value="ECO:0007669"/>
    <property type="project" value="UniProtKB-KW"/>
</dbReference>
<dbReference type="SUPFAM" id="SSF51621">
    <property type="entry name" value="Phosphoenolpyruvate/pyruvate domain"/>
    <property type="match status" value="1"/>
</dbReference>
<dbReference type="PANTHER" id="PTHR42905">
    <property type="entry name" value="PHOSPHOENOLPYRUVATE CARBOXYLASE"/>
    <property type="match status" value="1"/>
</dbReference>
<dbReference type="PANTHER" id="PTHR42905:SF16">
    <property type="entry name" value="CARBOXYPHOSPHONOENOLPYRUVATE PHOSPHONOMUTASE-LIKE PROTEIN (AFU_ORTHOLOGUE AFUA_5G07230)"/>
    <property type="match status" value="1"/>
</dbReference>
<dbReference type="InterPro" id="IPR015813">
    <property type="entry name" value="Pyrv/PenolPyrv_kinase-like_dom"/>
</dbReference>
<reference evidence="1" key="1">
    <citation type="submission" date="2023-01" db="EMBL/GenBank/DDBJ databases">
        <title>Draft genome sequence of Nocardiopsis sp. LSu2-4 isolated from halophytes.</title>
        <authorList>
            <person name="Duangmal K."/>
            <person name="Chantavorakit T."/>
        </authorList>
    </citation>
    <scope>NUCLEOTIDE SEQUENCE</scope>
    <source>
        <strain evidence="1">LSu2-4</strain>
    </source>
</reference>
<protein>
    <submittedName>
        <fullName evidence="1">Isocitrate lyase/phosphoenolpyruvate mutase family protein</fullName>
    </submittedName>
</protein>
<dbReference type="Gene3D" id="3.20.20.60">
    <property type="entry name" value="Phosphoenolpyruvate-binding domains"/>
    <property type="match status" value="1"/>
</dbReference>
<dbReference type="CDD" id="cd00377">
    <property type="entry name" value="ICL_PEPM"/>
    <property type="match status" value="1"/>
</dbReference>
<accession>A0ABT4TRW7</accession>
<name>A0ABT4TRW7_9ACTN</name>
<evidence type="ECO:0000313" key="1">
    <source>
        <dbReference type="EMBL" id="MDA2807446.1"/>
    </source>
</evidence>